<evidence type="ECO:0000313" key="1">
    <source>
        <dbReference type="EMBL" id="KAI3730774.1"/>
    </source>
</evidence>
<organism evidence="1 2">
    <name type="scientific">Smallanthus sonchifolius</name>
    <dbReference type="NCBI Taxonomy" id="185202"/>
    <lineage>
        <taxon>Eukaryota</taxon>
        <taxon>Viridiplantae</taxon>
        <taxon>Streptophyta</taxon>
        <taxon>Embryophyta</taxon>
        <taxon>Tracheophyta</taxon>
        <taxon>Spermatophyta</taxon>
        <taxon>Magnoliopsida</taxon>
        <taxon>eudicotyledons</taxon>
        <taxon>Gunneridae</taxon>
        <taxon>Pentapetalae</taxon>
        <taxon>asterids</taxon>
        <taxon>campanulids</taxon>
        <taxon>Asterales</taxon>
        <taxon>Asteraceae</taxon>
        <taxon>Asteroideae</taxon>
        <taxon>Heliantheae alliance</taxon>
        <taxon>Millerieae</taxon>
        <taxon>Smallanthus</taxon>
    </lineage>
</organism>
<sequence length="396" mass="43022">MIASDASCSYANGGTTKKIVDVDELGVFGAEKYFKGVIDEEVLRTSNNGVCYHPNRLQEEHKGVSCRLAKSKTVSSVRSDSSWNSRRGLLVSNGNNQSNKTSFKSWLASLACNCNDIVKQPVKGGDLGQKASFRSLLANLGCNCSHKDSVKITEVKQPVKGSNSGQKIRSSSSRWADKDVNIRREDCFMFPVLNPSTVDTKHAKPTEVEQEHEHEGKKSFSLERKLTMLNLNTATTPKLEVLESSRNAGQNDTGSDASSDLFELESFTTNENNSFLARQATENNGYAPSEASVDWSVVTDRTSDLSAPRDVTASTKQRAFSDGRVSSGILSRCTSLKAVRVSGDEEGVISGGDKAAVVVSPTRREWCHRLDSATPIAKIQADNRLIGAGLICTRSK</sequence>
<dbReference type="Proteomes" id="UP001056120">
    <property type="component" value="Linkage Group LG21"/>
</dbReference>
<evidence type="ECO:0000313" key="2">
    <source>
        <dbReference type="Proteomes" id="UP001056120"/>
    </source>
</evidence>
<gene>
    <name evidence="1" type="ORF">L1987_61951</name>
</gene>
<accession>A0ACB9C912</accession>
<protein>
    <submittedName>
        <fullName evidence="1">Uncharacterized protein</fullName>
    </submittedName>
</protein>
<keyword evidence="2" id="KW-1185">Reference proteome</keyword>
<comment type="caution">
    <text evidence="1">The sequence shown here is derived from an EMBL/GenBank/DDBJ whole genome shotgun (WGS) entry which is preliminary data.</text>
</comment>
<proteinExistence type="predicted"/>
<dbReference type="EMBL" id="CM042038">
    <property type="protein sequence ID" value="KAI3730774.1"/>
    <property type="molecule type" value="Genomic_DNA"/>
</dbReference>
<reference evidence="1 2" key="2">
    <citation type="journal article" date="2022" name="Mol. Ecol. Resour.">
        <title>The genomes of chicory, endive, great burdock and yacon provide insights into Asteraceae paleo-polyploidization history and plant inulin production.</title>
        <authorList>
            <person name="Fan W."/>
            <person name="Wang S."/>
            <person name="Wang H."/>
            <person name="Wang A."/>
            <person name="Jiang F."/>
            <person name="Liu H."/>
            <person name="Zhao H."/>
            <person name="Xu D."/>
            <person name="Zhang Y."/>
        </authorList>
    </citation>
    <scope>NUCLEOTIDE SEQUENCE [LARGE SCALE GENOMIC DNA]</scope>
    <source>
        <strain evidence="2">cv. Yunnan</strain>
        <tissue evidence="1">Leaves</tissue>
    </source>
</reference>
<reference evidence="2" key="1">
    <citation type="journal article" date="2022" name="Mol. Ecol. Resour.">
        <title>The genomes of chicory, endive, great burdock and yacon provide insights into Asteraceae palaeo-polyploidization history and plant inulin production.</title>
        <authorList>
            <person name="Fan W."/>
            <person name="Wang S."/>
            <person name="Wang H."/>
            <person name="Wang A."/>
            <person name="Jiang F."/>
            <person name="Liu H."/>
            <person name="Zhao H."/>
            <person name="Xu D."/>
            <person name="Zhang Y."/>
        </authorList>
    </citation>
    <scope>NUCLEOTIDE SEQUENCE [LARGE SCALE GENOMIC DNA]</scope>
    <source>
        <strain evidence="2">cv. Yunnan</strain>
    </source>
</reference>
<name>A0ACB9C912_9ASTR</name>